<dbReference type="Proteomes" id="UP000009046">
    <property type="component" value="Unassembled WGS sequence"/>
</dbReference>
<evidence type="ECO:0000259" key="13">
    <source>
        <dbReference type="Pfam" id="PF00370"/>
    </source>
</evidence>
<keyword evidence="5" id="KW-0547">Nucleotide-binding</keyword>
<evidence type="ECO:0000256" key="7">
    <source>
        <dbReference type="ARBA" id="ARBA00022798"/>
    </source>
</evidence>
<dbReference type="RefSeq" id="XP_002428624.1">
    <property type="nucleotide sequence ID" value="XM_002428579.1"/>
</dbReference>
<dbReference type="Pfam" id="PF00370">
    <property type="entry name" value="FGGY_N"/>
    <property type="match status" value="1"/>
</dbReference>
<dbReference type="GO" id="GO:0004370">
    <property type="term" value="F:glycerol kinase activity"/>
    <property type="evidence" value="ECO:0007669"/>
    <property type="project" value="UniProtKB-EC"/>
</dbReference>
<dbReference type="EnsemblMetazoa" id="PHUM394540-RA">
    <property type="protein sequence ID" value="PHUM394540-PA"/>
    <property type="gene ID" value="PHUM394540"/>
</dbReference>
<dbReference type="FunFam" id="3.30.420.40:FF:000108">
    <property type="entry name" value="Glycerol kinase, glycosomal"/>
    <property type="match status" value="1"/>
</dbReference>
<dbReference type="InterPro" id="IPR043129">
    <property type="entry name" value="ATPase_NBD"/>
</dbReference>
<reference evidence="15" key="1">
    <citation type="submission" date="2007-04" db="EMBL/GenBank/DDBJ databases">
        <title>Annotation of Pediculus humanus corporis strain USDA.</title>
        <authorList>
            <person name="Kirkness E."/>
            <person name="Hannick L."/>
            <person name="Hass B."/>
            <person name="Bruggner R."/>
            <person name="Lawson D."/>
            <person name="Bidwell S."/>
            <person name="Joardar V."/>
            <person name="Caler E."/>
            <person name="Walenz B."/>
            <person name="Inman J."/>
            <person name="Schobel S."/>
            <person name="Galinsky K."/>
            <person name="Amedeo P."/>
            <person name="Strausberg R."/>
        </authorList>
    </citation>
    <scope>NUCLEOTIDE SEQUENCE</scope>
    <source>
        <strain evidence="15">USDA</strain>
    </source>
</reference>
<dbReference type="PROSITE" id="PS00445">
    <property type="entry name" value="FGGY_KINASES_2"/>
    <property type="match status" value="1"/>
</dbReference>
<dbReference type="PROSITE" id="PS00933">
    <property type="entry name" value="FGGY_KINASES_1"/>
    <property type="match status" value="1"/>
</dbReference>
<gene>
    <name evidence="16" type="primary">8237686</name>
    <name evidence="15" type="ORF">Phum_PHUM394540</name>
</gene>
<protein>
    <recommendedName>
        <fullName evidence="11">Probable glycerol kinase</fullName>
        <ecNumber evidence="3">2.7.1.30</ecNumber>
    </recommendedName>
    <alternativeName>
        <fullName evidence="9">ATP:glycerol 3-phosphotransferase</fullName>
    </alternativeName>
</protein>
<evidence type="ECO:0000256" key="10">
    <source>
        <dbReference type="ARBA" id="ARBA00052101"/>
    </source>
</evidence>
<evidence type="ECO:0000313" key="16">
    <source>
        <dbReference type="EnsemblMetazoa" id="PHUM394540-PA"/>
    </source>
</evidence>
<keyword evidence="17" id="KW-1185">Reference proteome</keyword>
<evidence type="ECO:0000256" key="8">
    <source>
        <dbReference type="ARBA" id="ARBA00022840"/>
    </source>
</evidence>
<dbReference type="KEGG" id="phu:Phum_PHUM394540"/>
<dbReference type="FunCoup" id="E0VR80">
    <property type="interactions" value="427"/>
</dbReference>
<accession>E0VR80</accession>
<dbReference type="VEuPathDB" id="VectorBase:PHUM394540"/>
<dbReference type="OMA" id="FGTMESW"/>
<dbReference type="GO" id="GO:0019563">
    <property type="term" value="P:glycerol catabolic process"/>
    <property type="evidence" value="ECO:0007669"/>
    <property type="project" value="UniProtKB-UniPathway"/>
</dbReference>
<dbReference type="AlphaFoldDB" id="E0VR80"/>
<dbReference type="CTD" id="8237686"/>
<dbReference type="InterPro" id="IPR018484">
    <property type="entry name" value="FGGY_N"/>
</dbReference>
<evidence type="ECO:0000256" key="4">
    <source>
        <dbReference type="ARBA" id="ARBA00022679"/>
    </source>
</evidence>
<dbReference type="HOGENOM" id="CLU_009281_2_3_1"/>
<evidence type="ECO:0000256" key="1">
    <source>
        <dbReference type="ARBA" id="ARBA00005190"/>
    </source>
</evidence>
<dbReference type="GO" id="GO:0006641">
    <property type="term" value="P:triglyceride metabolic process"/>
    <property type="evidence" value="ECO:0007669"/>
    <property type="project" value="TreeGrafter"/>
</dbReference>
<dbReference type="Pfam" id="PF02782">
    <property type="entry name" value="FGGY_C"/>
    <property type="match status" value="1"/>
</dbReference>
<evidence type="ECO:0000259" key="14">
    <source>
        <dbReference type="Pfam" id="PF02782"/>
    </source>
</evidence>
<proteinExistence type="inferred from homology"/>
<dbReference type="EMBL" id="DS235459">
    <property type="protein sequence ID" value="EEB15886.1"/>
    <property type="molecule type" value="Genomic_DNA"/>
</dbReference>
<dbReference type="CDD" id="cd07792">
    <property type="entry name" value="ASKHA_NBD_FGGY_GK1-3-like"/>
    <property type="match status" value="1"/>
</dbReference>
<comment type="pathway">
    <text evidence="1">Polyol metabolism; glycerol degradation via glycerol kinase pathway; sn-glycerol 3-phosphate from glycerol: step 1/1.</text>
</comment>
<evidence type="ECO:0000313" key="17">
    <source>
        <dbReference type="Proteomes" id="UP000009046"/>
    </source>
</evidence>
<dbReference type="NCBIfam" id="TIGR01311">
    <property type="entry name" value="glycerol_kin"/>
    <property type="match status" value="1"/>
</dbReference>
<dbReference type="PANTHER" id="PTHR10196:SF40">
    <property type="entry name" value="GLYCEROL KINASE"/>
    <property type="match status" value="1"/>
</dbReference>
<evidence type="ECO:0000256" key="11">
    <source>
        <dbReference type="ARBA" id="ARBA00071571"/>
    </source>
</evidence>
<dbReference type="FunFam" id="3.30.420.40:FF:000177">
    <property type="entry name" value="Glycerol kinase"/>
    <property type="match status" value="1"/>
</dbReference>
<dbReference type="GO" id="GO:0005524">
    <property type="term" value="F:ATP binding"/>
    <property type="evidence" value="ECO:0007669"/>
    <property type="project" value="UniProtKB-KW"/>
</dbReference>
<feature type="domain" description="Carbohydrate kinase FGGY C-terminal" evidence="14">
    <location>
        <begin position="268"/>
        <end position="453"/>
    </location>
</feature>
<keyword evidence="8" id="KW-0067">ATP-binding</keyword>
<feature type="domain" description="Carbohydrate kinase FGGY N-terminal" evidence="13">
    <location>
        <begin position="3"/>
        <end position="253"/>
    </location>
</feature>
<dbReference type="Gene3D" id="3.30.420.40">
    <property type="match status" value="2"/>
</dbReference>
<keyword evidence="7" id="KW-0319">Glycerol metabolism</keyword>
<dbReference type="PIRSF" id="PIRSF000538">
    <property type="entry name" value="GlpK"/>
    <property type="match status" value="1"/>
</dbReference>
<dbReference type="InterPro" id="IPR042018">
    <property type="entry name" value="GK1-3_metazoan-type"/>
</dbReference>
<reference evidence="15" key="2">
    <citation type="submission" date="2007-04" db="EMBL/GenBank/DDBJ databases">
        <title>The genome of the human body louse.</title>
        <authorList>
            <consortium name="The Human Body Louse Genome Consortium"/>
            <person name="Kirkness E."/>
            <person name="Walenz B."/>
            <person name="Hass B."/>
            <person name="Bruggner R."/>
            <person name="Strausberg R."/>
        </authorList>
    </citation>
    <scope>NUCLEOTIDE SEQUENCE</scope>
    <source>
        <strain evidence="15">USDA</strain>
    </source>
</reference>
<evidence type="ECO:0000256" key="2">
    <source>
        <dbReference type="ARBA" id="ARBA00009156"/>
    </source>
</evidence>
<evidence type="ECO:0000256" key="9">
    <source>
        <dbReference type="ARBA" id="ARBA00043149"/>
    </source>
</evidence>
<dbReference type="GeneID" id="8237686"/>
<dbReference type="InterPro" id="IPR018485">
    <property type="entry name" value="FGGY_C"/>
</dbReference>
<evidence type="ECO:0000256" key="6">
    <source>
        <dbReference type="ARBA" id="ARBA00022777"/>
    </source>
</evidence>
<dbReference type="GO" id="GO:0005739">
    <property type="term" value="C:mitochondrion"/>
    <property type="evidence" value="ECO:0007669"/>
    <property type="project" value="TreeGrafter"/>
</dbReference>
<dbReference type="SUPFAM" id="SSF53067">
    <property type="entry name" value="Actin-like ATPase domain"/>
    <property type="match status" value="2"/>
</dbReference>
<reference evidence="16" key="3">
    <citation type="submission" date="2020-05" db="UniProtKB">
        <authorList>
            <consortium name="EnsemblMetazoa"/>
        </authorList>
    </citation>
    <scope>IDENTIFICATION</scope>
    <source>
        <strain evidence="16">USDA</strain>
    </source>
</reference>
<dbReference type="OrthoDB" id="5422795at2759"/>
<evidence type="ECO:0000313" key="15">
    <source>
        <dbReference type="EMBL" id="EEB15886.1"/>
    </source>
</evidence>
<dbReference type="GO" id="GO:0046167">
    <property type="term" value="P:glycerol-3-phosphate biosynthetic process"/>
    <property type="evidence" value="ECO:0007669"/>
    <property type="project" value="TreeGrafter"/>
</dbReference>
<dbReference type="UniPathway" id="UPA00618">
    <property type="reaction ID" value="UER00672"/>
</dbReference>
<dbReference type="InterPro" id="IPR005999">
    <property type="entry name" value="Glycerol_kin"/>
</dbReference>
<dbReference type="InParanoid" id="E0VR80"/>
<dbReference type="EMBL" id="AAZO01004620">
    <property type="status" value="NOT_ANNOTATED_CDS"/>
    <property type="molecule type" value="Genomic_DNA"/>
</dbReference>
<organism>
    <name type="scientific">Pediculus humanus subsp. corporis</name>
    <name type="common">Body louse</name>
    <dbReference type="NCBI Taxonomy" id="121224"/>
    <lineage>
        <taxon>Eukaryota</taxon>
        <taxon>Metazoa</taxon>
        <taxon>Ecdysozoa</taxon>
        <taxon>Arthropoda</taxon>
        <taxon>Hexapoda</taxon>
        <taxon>Insecta</taxon>
        <taxon>Pterygota</taxon>
        <taxon>Neoptera</taxon>
        <taxon>Paraneoptera</taxon>
        <taxon>Psocodea</taxon>
        <taxon>Troctomorpha</taxon>
        <taxon>Phthiraptera</taxon>
        <taxon>Anoplura</taxon>
        <taxon>Pediculidae</taxon>
        <taxon>Pediculus</taxon>
    </lineage>
</organism>
<comment type="similarity">
    <text evidence="2 12">Belongs to the FGGY kinase family.</text>
</comment>
<evidence type="ECO:0000256" key="5">
    <source>
        <dbReference type="ARBA" id="ARBA00022741"/>
    </source>
</evidence>
<keyword evidence="6 12" id="KW-0418">Kinase</keyword>
<keyword evidence="4 12" id="KW-0808">Transferase</keyword>
<dbReference type="STRING" id="121224.E0VR80"/>
<dbReference type="eggNOG" id="KOG2517">
    <property type="taxonomic scope" value="Eukaryota"/>
</dbReference>
<sequence length="549" mass="61463">MKYIGVIDEGTSTVRFILFDAVTRKEVNSHEIDIKTYTPKEGWVEQDPLEILGAVKLCITAVLKFVNKDDIATIGITNQRETTVLWDCSTGLPIYNAIVWSDIRTDGIVDQVLAKLPDNSKNYLKPICGLPVNPYFSAFKIQWLIDNVPLVKKAVKEKKCLFGTIDTWLLWNLTGGPVGGIHATDVTNASRTMLMNLDTLNWDPILLKYFKIPSRMLPDIRSSSEIYGYIKEKLLEGIPVSGILGNQQAALVGLNCLKRGMTKNTYRSGCFLLCNTGFQRVNSNHGLVTTVAYKMGKSSPPVYALEGSVAVAGTAIKWLRDKLNLLKNYEETETLAEEVMTTGDVYFVPAFKGLFAPYWRKDARGILCGLTHFTTKGHIIRATLEAVCFQTRDVLEAMAKDCGYSPTYLRADGILTKNNLLMQLQADLTGIPVVCPKITNSSALGVAVAAAQAEGIEIWKFDDNEEKENFSKINFVTFSPATTEEERNSRHEKWLMAVKRSMGWAIPKKKTFMTEKRYRLLCSIPPSWYFIISFALLTLSTIRSPLKRS</sequence>
<dbReference type="InterPro" id="IPR000577">
    <property type="entry name" value="Carb_kinase_FGGY"/>
</dbReference>
<dbReference type="InterPro" id="IPR018483">
    <property type="entry name" value="Carb_kinase_FGGY_CS"/>
</dbReference>
<evidence type="ECO:0000256" key="12">
    <source>
        <dbReference type="RuleBase" id="RU003733"/>
    </source>
</evidence>
<name>E0VR80_PEDHC</name>
<evidence type="ECO:0000256" key="3">
    <source>
        <dbReference type="ARBA" id="ARBA00012099"/>
    </source>
</evidence>
<comment type="catalytic activity">
    <reaction evidence="10">
        <text>glycerol + ATP = sn-glycerol 3-phosphate + ADP + H(+)</text>
        <dbReference type="Rhea" id="RHEA:21644"/>
        <dbReference type="ChEBI" id="CHEBI:15378"/>
        <dbReference type="ChEBI" id="CHEBI:17754"/>
        <dbReference type="ChEBI" id="CHEBI:30616"/>
        <dbReference type="ChEBI" id="CHEBI:57597"/>
        <dbReference type="ChEBI" id="CHEBI:456216"/>
        <dbReference type="EC" id="2.7.1.30"/>
    </reaction>
</comment>
<dbReference type="EC" id="2.7.1.30" evidence="3"/>
<dbReference type="NCBIfam" id="NF000756">
    <property type="entry name" value="PRK00047.1"/>
    <property type="match status" value="1"/>
</dbReference>
<dbReference type="PANTHER" id="PTHR10196">
    <property type="entry name" value="SUGAR KINASE"/>
    <property type="match status" value="1"/>
</dbReference>